<protein>
    <recommendedName>
        <fullName evidence="5">RapA2 cadherin-like domain-containing protein</fullName>
    </recommendedName>
</protein>
<evidence type="ECO:0000313" key="6">
    <source>
        <dbReference type="EMBL" id="AIB15618.1"/>
    </source>
</evidence>
<dbReference type="SUPFAM" id="SSF51120">
    <property type="entry name" value="beta-Roll"/>
    <property type="match status" value="4"/>
</dbReference>
<dbReference type="Pfam" id="PF03098">
    <property type="entry name" value="An_peroxidase"/>
    <property type="match status" value="2"/>
</dbReference>
<keyword evidence="3" id="KW-0325">Glycoprotein</keyword>
<dbReference type="PROSITE" id="PS00330">
    <property type="entry name" value="HEMOLYSIN_CALCIUM"/>
    <property type="match status" value="3"/>
</dbReference>
<dbReference type="GO" id="GO:0004601">
    <property type="term" value="F:peroxidase activity"/>
    <property type="evidence" value="ECO:0007669"/>
    <property type="project" value="InterPro"/>
</dbReference>
<dbReference type="Pfam" id="PF17803">
    <property type="entry name" value="Cadherin_4"/>
    <property type="match status" value="1"/>
</dbReference>
<evidence type="ECO:0000256" key="3">
    <source>
        <dbReference type="ARBA" id="ARBA00023180"/>
    </source>
</evidence>
<sequence>MVKLVKHDLEFILKQINIAEQHANGTPLSELVDSPLLPYGLRTVDGSYNNFGIGREQWGSSGQPFPPLSTGSPHQGSGSLPPGYPTNNDYGQPGSVVDVEPRLISNLIVDQTLDNPAAITAALQHAGLSGAALTQALAEIRGAHTILKAVPEGSPAHDLAKAQLDALLDQHDVRMDGPTVLLPNVAPDEGISASYNSFFTLFGQFFDHGLDLVKKGGNGTVYIPLSPDDPLYNPASPHTNFMAMTRVSTGDEAGNVTTPWVDQNQTYTSHPSHQVFLREYAVSGGVPLATGKLLEGEYGLATWGDVKAQAAELLGIRLTDLDVGSVPVVAVDPYGEFIRGPNGLPQIVAALRPDGTPILVEGDLANPLDPSAIQLPPGTQIMGSGGTTVTIVDGQTVSALRTGTAFLDDIAHNAVPVAVNGVLQADADDAAGYSGGVDTRGRNTSYDDETLDAHYITGDGRGNENIGLSAIHHIFHAEHNRVVDHVKDVVLASGDLAFLNEWLLGPDLTAWPSADQLASLAWDGERVFQAARFTTEMQYQHLVFEEFARKIQPDVDVFMVQPDVELNPAIFAEFANVIYRFGHSMLNQTVDRINADGTRDDIDLFDAFLNPLEFGGAGVDHHEAAGAILRGMTAQVGQEIDEFVTDVLRNQLTGIPLDLAAINIARGRDTGMPTLNEARAQFMAMASGDTQLKPYESWTDFALNLKTPASIVNFIAAYGTHDLIAGEASIDGKRAAAMVLVFGTAETFFDPIANQTRTIGPLDSADRLDFLNARGAYADRRGGLDDVDLWVGGLAEKKMAFGGMLGSTFSFVFELQMENLQDADRFYYLSRTQGLNLLTELENNSLAKMVLRNTDLGETGTAIPADIFSTPDLILYVDHAKQLAMTGRDDPEHEDPTLEAISAMVERRDLDGDGTLDYIRYNGDAHIVIQGTQGNDKIVAGDGDDAVWGDDGDDTIEAGYGIDHVSGGEGDDIITNAGTDIGMTDMLKGDGGNDVIHGGSGMAMLFGGSGKDFLIAGPDGSNLQGGTEDDFLLGGDGSDMIFGGAGNDWVESDGRFDYIAGDTGDIFFNSTIIGHDIINGGRGDTDYDADSGDDIMVAGEGIQKNIGMWGHDWVIHKGQETGADADMNVQVFTTLPLEVLRDRFSQVEALSGWRHDDTLRGDDRTSEDEETGAVADPTPEGNFIHNELDQAGIDRIAGLDQIITPGMMHEVNYWADGSGAQKMAFVGGNILLGGGGGDVIEGRAGDDVIDGDAWLNVRISIRANPDGTGDEIATVDSMKGNVTLTIDGAPVTRPLTAWMLTGHINPGQLQAVREILHDDSGTDVAVYWDVRDNYVVTRNDDGSLRVEHVTVSDVVDPVTGRQRLSDGTDTLRNIEVLRFADQEVTLSPPTLALNAYDSGGNYADSFGSSGYGNSNGSHFWGPDWTESGDGGGAPATGGQIRITGGALLVGQGDGATITRAVDLSAATSARLSFTANPDNLDAGEQVAVWFSRDGMTFEQIGTITGNGPAATMAFDLSGPFTTTAAIRFVASSINAGNEFVSIDNLSIDLVVPAANPTTDHAASFTENGAATDIASLPGIEEDSGVLASARIVLTNAQPLDDLLVGALPGTIAATVDRSVAGRITVTLTGAGTVEEYQRAIQAVSFRNTSDNPDTQPRMIEVTVNDGMMDSNVARTTVTVTAVNDPPAASNDSVFTNVAANTPFLIPEWALLANDSDPEGPVSITGGIVTQSGLTAVRSSGSVSVTDNATAGGSFTYRVSDGGLTDTAQVTVNRTTSNTLNGDGGNNIVIGNGSANTIDAGTGDDIILAGGGNDTIRWFANNFGVTDGRDFVDGGDGQDDRFDVNGNNTAESFVVYSRVAAVAMGIAVLNPATEIVITRNGTVIAELDNVEEITINTGFGNDSVTTVGDFNPTSLNFNTITINGDGGDDTVDISGLQSAHRIHFRSNGGNDVLVGTLRPQDVIELAAGTEASDCTVERTEDGMTRLTGAGFSIAFSGTGLPQVRTANGQILDLDAPPTNDGGNEDEDEGNEGGGDDDHDDGDDDDGGSDGGGQDDDAEIGEGEEAGGRASIVGTAGADALIGTGRGEAIMGLGGRDVIFAGDGNDDVFGGDGADMLYGDGGNDRILGGDGGDFINGGTGNDTVFGGDGDDVIVAEAGDGNDVYYGDDMVGGGGRDTIDLSAITANITADLGTGLMGRGSVHSAQTGSDILWGIENIVTGSGNDVITASGAVNVMDGGAGNDSFRFLSAADADGDTILGFQPGDRIDVSAMDANGCAAGQQSFTLVSGAFTGKGQLLVTHETREDGDYTVVQGNTTGTDEADFKVSVKGSHELTAGDFVL</sequence>
<reference evidence="6 7" key="1">
    <citation type="journal article" date="2014" name="Genome Announc.">
        <title>Complete Genome Sequence of the Model Rhizosphere Strain Azospirillum brasilense Az39, Successfully Applied in Agriculture.</title>
        <authorList>
            <person name="Rivera D."/>
            <person name="Revale S."/>
            <person name="Molina R."/>
            <person name="Gualpa J."/>
            <person name="Puente M."/>
            <person name="Maroniche G."/>
            <person name="Paris G."/>
            <person name="Baker D."/>
            <person name="Clavijo B."/>
            <person name="McLay K."/>
            <person name="Spaepen S."/>
            <person name="Perticari A."/>
            <person name="Vazquez M."/>
            <person name="Wisniewski-Dye F."/>
            <person name="Watkins C."/>
            <person name="Martinez-Abarca F."/>
            <person name="Vanderleyden J."/>
            <person name="Cassan F."/>
        </authorList>
    </citation>
    <scope>NUCLEOTIDE SEQUENCE [LARGE SCALE GENOMIC DNA]</scope>
    <source>
        <strain evidence="6 7">Az39</strain>
        <plasmid evidence="6">AbAZ39_p3</plasmid>
    </source>
</reference>
<dbReference type="SUPFAM" id="SSF48113">
    <property type="entry name" value="Heme-dependent peroxidases"/>
    <property type="match status" value="1"/>
</dbReference>
<dbReference type="EMBL" id="CP007796">
    <property type="protein sequence ID" value="AIB15618.1"/>
    <property type="molecule type" value="Genomic_DNA"/>
</dbReference>
<dbReference type="InterPro" id="IPR018511">
    <property type="entry name" value="Hemolysin-typ_Ca-bd_CS"/>
</dbReference>
<dbReference type="RefSeq" id="WP_040137410.1">
    <property type="nucleotide sequence ID" value="NZ_CP007796.1"/>
</dbReference>
<dbReference type="Gene3D" id="1.10.640.10">
    <property type="entry name" value="Haem peroxidase domain superfamily, animal type"/>
    <property type="match status" value="1"/>
</dbReference>
<dbReference type="InterPro" id="IPR010255">
    <property type="entry name" value="Haem_peroxidase_sf"/>
</dbReference>
<keyword evidence="2" id="KW-0964">Secreted</keyword>
<feature type="compositionally biased region" description="Acidic residues" evidence="4">
    <location>
        <begin position="2021"/>
        <end position="2063"/>
    </location>
</feature>
<comment type="subcellular location">
    <subcellularLocation>
        <location evidence="1">Secreted</location>
    </subcellularLocation>
</comment>
<dbReference type="GO" id="GO:0005509">
    <property type="term" value="F:calcium ion binding"/>
    <property type="evidence" value="ECO:0007669"/>
    <property type="project" value="InterPro"/>
</dbReference>
<dbReference type="PANTHER" id="PTHR11475">
    <property type="entry name" value="OXIDASE/PEROXIDASE"/>
    <property type="match status" value="1"/>
</dbReference>
<keyword evidence="6" id="KW-0614">Plasmid</keyword>
<evidence type="ECO:0000256" key="2">
    <source>
        <dbReference type="ARBA" id="ARBA00022525"/>
    </source>
</evidence>
<accession>A0A060DWY6</accession>
<evidence type="ECO:0000259" key="5">
    <source>
        <dbReference type="Pfam" id="PF17803"/>
    </source>
</evidence>
<feature type="region of interest" description="Disordered" evidence="4">
    <location>
        <begin position="2010"/>
        <end position="2070"/>
    </location>
</feature>
<dbReference type="GO" id="GO:0006979">
    <property type="term" value="P:response to oxidative stress"/>
    <property type="evidence" value="ECO:0007669"/>
    <property type="project" value="InterPro"/>
</dbReference>
<organism evidence="6 7">
    <name type="scientific">Azospirillum argentinense</name>
    <dbReference type="NCBI Taxonomy" id="2970906"/>
    <lineage>
        <taxon>Bacteria</taxon>
        <taxon>Pseudomonadati</taxon>
        <taxon>Pseudomonadota</taxon>
        <taxon>Alphaproteobacteria</taxon>
        <taxon>Rhodospirillales</taxon>
        <taxon>Azospirillaceae</taxon>
        <taxon>Azospirillum</taxon>
    </lineage>
</organism>
<dbReference type="InterPro" id="IPR001343">
    <property type="entry name" value="Hemolysn_Ca-bd"/>
</dbReference>
<evidence type="ECO:0000256" key="1">
    <source>
        <dbReference type="ARBA" id="ARBA00004613"/>
    </source>
</evidence>
<evidence type="ECO:0000313" key="7">
    <source>
        <dbReference type="Proteomes" id="UP000027186"/>
    </source>
</evidence>
<proteinExistence type="predicted"/>
<dbReference type="PROSITE" id="PS50292">
    <property type="entry name" value="PEROXIDASE_3"/>
    <property type="match status" value="1"/>
</dbReference>
<feature type="compositionally biased region" description="Polar residues" evidence="4">
    <location>
        <begin position="59"/>
        <end position="78"/>
    </location>
</feature>
<dbReference type="InterPro" id="IPR040853">
    <property type="entry name" value="RapA2_cadherin-like"/>
</dbReference>
<dbReference type="GO" id="GO:0005576">
    <property type="term" value="C:extracellular region"/>
    <property type="evidence" value="ECO:0007669"/>
    <property type="project" value="UniProtKB-SubCell"/>
</dbReference>
<dbReference type="PRINTS" id="PR00313">
    <property type="entry name" value="CABNDNGRPT"/>
</dbReference>
<dbReference type="InterPro" id="IPR011049">
    <property type="entry name" value="Serralysin-like_metalloprot_C"/>
</dbReference>
<geneLocation type="plasmid" evidence="6 7">
    <name>AbAZ39_p3</name>
</geneLocation>
<dbReference type="KEGG" id="abq:ABAZ39_27510"/>
<dbReference type="CDD" id="cd09821">
    <property type="entry name" value="An_peroxidase_bacterial_2"/>
    <property type="match status" value="1"/>
</dbReference>
<feature type="region of interest" description="Disordered" evidence="4">
    <location>
        <begin position="59"/>
        <end position="88"/>
    </location>
</feature>
<gene>
    <name evidence="6" type="ORF">ABAZ39_27510</name>
</gene>
<dbReference type="InterPro" id="IPR019791">
    <property type="entry name" value="Haem_peroxidase_animal"/>
</dbReference>
<dbReference type="Gene3D" id="2.160.20.160">
    <property type="match status" value="1"/>
</dbReference>
<dbReference type="InterPro" id="IPR037120">
    <property type="entry name" value="Haem_peroxidase_sf_animal"/>
</dbReference>
<dbReference type="Pfam" id="PF00353">
    <property type="entry name" value="HemolysinCabind"/>
    <property type="match status" value="8"/>
</dbReference>
<dbReference type="PANTHER" id="PTHR11475:SF4">
    <property type="entry name" value="CHORION PEROXIDASE"/>
    <property type="match status" value="1"/>
</dbReference>
<dbReference type="Gene3D" id="2.150.10.10">
    <property type="entry name" value="Serralysin-like metalloprotease, C-terminal"/>
    <property type="match status" value="3"/>
</dbReference>
<feature type="region of interest" description="Disordered" evidence="4">
    <location>
        <begin position="1156"/>
        <end position="1182"/>
    </location>
</feature>
<feature type="domain" description="RapA2 cadherin-like" evidence="5">
    <location>
        <begin position="1674"/>
        <end position="1756"/>
    </location>
</feature>
<dbReference type="Proteomes" id="UP000027186">
    <property type="component" value="Plasmid AbAZ39_p3"/>
</dbReference>
<evidence type="ECO:0000256" key="4">
    <source>
        <dbReference type="SAM" id="MobiDB-lite"/>
    </source>
</evidence>
<name>A0A060DWY6_9PROT</name>
<dbReference type="GO" id="GO:0020037">
    <property type="term" value="F:heme binding"/>
    <property type="evidence" value="ECO:0007669"/>
    <property type="project" value="InterPro"/>
</dbReference>